<dbReference type="OrthoDB" id="9798166at2"/>
<evidence type="ECO:0000259" key="4">
    <source>
        <dbReference type="Pfam" id="PF00144"/>
    </source>
</evidence>
<dbReference type="Gene3D" id="3.40.710.10">
    <property type="entry name" value="DD-peptidase/beta-lactamase superfamily"/>
    <property type="match status" value="1"/>
</dbReference>
<protein>
    <submittedName>
        <fullName evidence="6">Class A beta-lactamase-related serine hydrolase</fullName>
    </submittedName>
    <submittedName>
        <fullName evidence="5">CubicO group peptidase (Beta-lactamase class C family)</fullName>
    </submittedName>
</protein>
<dbReference type="Proteomes" id="UP000273898">
    <property type="component" value="Unassembled WGS sequence"/>
</dbReference>
<evidence type="ECO:0000256" key="3">
    <source>
        <dbReference type="SAM" id="SignalP"/>
    </source>
</evidence>
<keyword evidence="8" id="KW-1185">Reference proteome</keyword>
<sequence length="366" mass="42003">MRRTFFLISIGLLLFNLTFGQSAQYKQLDSLFGALYKQQMFNGNVLIADKGKIVFEKSYGLANEQTGQKINNQTIFELASVSKQFTAMGIVLLEKQGKLNYDDKISKYIPELAFYGNISIRNLLNHTGGLPDYIEFFEQKWDKTKIATNQDIVNVFAKYKPEVIFQPGEKYEYSDTGYTLLALIIERVSGRTFGQFLSENIFQPLKMKNTLIYRSRFEPKKIDNYALGYVTDSLGHKVLPNSFGKEFYTYYLDGIVGDGTVNATTADLLKWDRALYTDKLIDSKDKELLFNSVKTNDGKETNYGFGWFVGNSKKYGKIVYHSGGWPGYSTYIERHLDNDKTIIILQNHSEAKINSFLQKVRTILYN</sequence>
<reference evidence="6 8" key="2">
    <citation type="submission" date="2019-03" db="EMBL/GenBank/DDBJ databases">
        <authorList>
            <person name="He R.-H."/>
        </authorList>
    </citation>
    <scope>NUCLEOTIDE SEQUENCE [LARGE SCALE GENOMIC DNA]</scope>
    <source>
        <strain evidence="6 8">DSM 19624</strain>
    </source>
</reference>
<organism evidence="5 7">
    <name type="scientific">Pedobacter alluvionis</name>
    <dbReference type="NCBI Taxonomy" id="475253"/>
    <lineage>
        <taxon>Bacteria</taxon>
        <taxon>Pseudomonadati</taxon>
        <taxon>Bacteroidota</taxon>
        <taxon>Sphingobacteriia</taxon>
        <taxon>Sphingobacteriales</taxon>
        <taxon>Sphingobacteriaceae</taxon>
        <taxon>Pedobacter</taxon>
    </lineage>
</organism>
<name>A0A497YFR0_9SPHI</name>
<dbReference type="AlphaFoldDB" id="A0A497YFR0"/>
<evidence type="ECO:0000256" key="1">
    <source>
        <dbReference type="ARBA" id="ARBA00004370"/>
    </source>
</evidence>
<feature type="chain" id="PRO_5044605950" evidence="3">
    <location>
        <begin position="24"/>
        <end position="366"/>
    </location>
</feature>
<evidence type="ECO:0000256" key="2">
    <source>
        <dbReference type="ARBA" id="ARBA00023136"/>
    </source>
</evidence>
<proteinExistence type="predicted"/>
<dbReference type="Proteomes" id="UP000297429">
    <property type="component" value="Unassembled WGS sequence"/>
</dbReference>
<dbReference type="InterPro" id="IPR050491">
    <property type="entry name" value="AmpC-like"/>
</dbReference>
<dbReference type="Pfam" id="PF00144">
    <property type="entry name" value="Beta-lactamase"/>
    <property type="match status" value="1"/>
</dbReference>
<evidence type="ECO:0000313" key="5">
    <source>
        <dbReference type="EMBL" id="RLJ80239.1"/>
    </source>
</evidence>
<dbReference type="GO" id="GO:0016020">
    <property type="term" value="C:membrane"/>
    <property type="evidence" value="ECO:0007669"/>
    <property type="project" value="UniProtKB-SubCell"/>
</dbReference>
<keyword evidence="3" id="KW-0732">Signal</keyword>
<dbReference type="PANTHER" id="PTHR46825">
    <property type="entry name" value="D-ALANYL-D-ALANINE-CARBOXYPEPTIDASE/ENDOPEPTIDASE AMPH"/>
    <property type="match status" value="1"/>
</dbReference>
<accession>A0A497YFR0</accession>
<reference evidence="5 7" key="1">
    <citation type="submission" date="2018-10" db="EMBL/GenBank/DDBJ databases">
        <title>Genomic Encyclopedia of Archaeal and Bacterial Type Strains, Phase II (KMG-II): from individual species to whole genera.</title>
        <authorList>
            <person name="Goeker M."/>
        </authorList>
    </citation>
    <scope>NUCLEOTIDE SEQUENCE [LARGE SCALE GENOMIC DNA]</scope>
    <source>
        <strain evidence="5 7">DSM 19624</strain>
    </source>
</reference>
<dbReference type="InterPro" id="IPR001466">
    <property type="entry name" value="Beta-lactam-related"/>
</dbReference>
<evidence type="ECO:0000313" key="6">
    <source>
        <dbReference type="EMBL" id="TFB31518.1"/>
    </source>
</evidence>
<comment type="caution">
    <text evidence="5">The sequence shown here is derived from an EMBL/GenBank/DDBJ whole genome shotgun (WGS) entry which is preliminary data.</text>
</comment>
<keyword evidence="2" id="KW-0472">Membrane</keyword>
<dbReference type="SUPFAM" id="SSF56601">
    <property type="entry name" value="beta-lactamase/transpeptidase-like"/>
    <property type="match status" value="1"/>
</dbReference>
<comment type="subcellular location">
    <subcellularLocation>
        <location evidence="1">Membrane</location>
    </subcellularLocation>
</comment>
<feature type="domain" description="Beta-lactamase-related" evidence="4">
    <location>
        <begin position="30"/>
        <end position="349"/>
    </location>
</feature>
<dbReference type="GO" id="GO:0016787">
    <property type="term" value="F:hydrolase activity"/>
    <property type="evidence" value="ECO:0007669"/>
    <property type="project" value="UniProtKB-KW"/>
</dbReference>
<dbReference type="InterPro" id="IPR012338">
    <property type="entry name" value="Beta-lactam/transpept-like"/>
</dbReference>
<dbReference type="RefSeq" id="WP_121282847.1">
    <property type="nucleotide sequence ID" value="NZ_RCCK01000010.1"/>
</dbReference>
<evidence type="ECO:0000313" key="7">
    <source>
        <dbReference type="Proteomes" id="UP000273898"/>
    </source>
</evidence>
<dbReference type="EMBL" id="RCCK01000010">
    <property type="protein sequence ID" value="RLJ80239.1"/>
    <property type="molecule type" value="Genomic_DNA"/>
</dbReference>
<gene>
    <name evidence="5" type="ORF">BCL90_0990</name>
    <name evidence="6" type="ORF">E3V97_13075</name>
</gene>
<evidence type="ECO:0000313" key="8">
    <source>
        <dbReference type="Proteomes" id="UP000297429"/>
    </source>
</evidence>
<dbReference type="EMBL" id="SOPX01000002">
    <property type="protein sequence ID" value="TFB31518.1"/>
    <property type="molecule type" value="Genomic_DNA"/>
</dbReference>
<keyword evidence="6" id="KW-0378">Hydrolase</keyword>
<feature type="signal peptide" evidence="3">
    <location>
        <begin position="1"/>
        <end position="23"/>
    </location>
</feature>
<dbReference type="PANTHER" id="PTHR46825:SF11">
    <property type="entry name" value="PENICILLIN-BINDING PROTEIN 4"/>
    <property type="match status" value="1"/>
</dbReference>